<dbReference type="Proteomes" id="UP000532311">
    <property type="component" value="Unassembled WGS sequence"/>
</dbReference>
<feature type="domain" description="PD-(D/E)XK nuclease-like" evidence="2">
    <location>
        <begin position="266"/>
        <end position="517"/>
    </location>
</feature>
<name>A0A8H5Y4T7_9HYPO</name>
<dbReference type="Pfam" id="PF20516">
    <property type="entry name" value="PDDEXK_12"/>
    <property type="match status" value="1"/>
</dbReference>
<comment type="caution">
    <text evidence="3">The sequence shown here is derived from an EMBL/GenBank/DDBJ whole genome shotgun (WGS) entry which is preliminary data.</text>
</comment>
<feature type="region of interest" description="Disordered" evidence="1">
    <location>
        <begin position="105"/>
        <end position="124"/>
    </location>
</feature>
<feature type="compositionally biased region" description="Basic and acidic residues" evidence="1">
    <location>
        <begin position="73"/>
        <end position="92"/>
    </location>
</feature>
<organism evidence="3 4">
    <name type="scientific">Fusarium globosum</name>
    <dbReference type="NCBI Taxonomy" id="78864"/>
    <lineage>
        <taxon>Eukaryota</taxon>
        <taxon>Fungi</taxon>
        <taxon>Dikarya</taxon>
        <taxon>Ascomycota</taxon>
        <taxon>Pezizomycotina</taxon>
        <taxon>Sordariomycetes</taxon>
        <taxon>Hypocreomycetidae</taxon>
        <taxon>Hypocreales</taxon>
        <taxon>Nectriaceae</taxon>
        <taxon>Fusarium</taxon>
        <taxon>Fusarium fujikuroi species complex</taxon>
    </lineage>
</organism>
<feature type="region of interest" description="Disordered" evidence="1">
    <location>
        <begin position="129"/>
        <end position="171"/>
    </location>
</feature>
<reference evidence="3 4" key="1">
    <citation type="submission" date="2020-05" db="EMBL/GenBank/DDBJ databases">
        <title>Identification and distribution of gene clusters putatively required for synthesis of sphingolipid metabolism inhibitors in phylogenetically diverse species of the filamentous fungus Fusarium.</title>
        <authorList>
            <person name="Kim H.-S."/>
            <person name="Busman M."/>
            <person name="Brown D.W."/>
            <person name="Divon H."/>
            <person name="Uhlig S."/>
            <person name="Proctor R.H."/>
        </authorList>
    </citation>
    <scope>NUCLEOTIDE SEQUENCE [LARGE SCALE GENOMIC DNA]</scope>
    <source>
        <strain evidence="3 4">NRRL 26131</strain>
    </source>
</reference>
<keyword evidence="3" id="KW-0808">Transferase</keyword>
<evidence type="ECO:0000313" key="3">
    <source>
        <dbReference type="EMBL" id="KAF5705935.1"/>
    </source>
</evidence>
<dbReference type="InterPro" id="IPR046797">
    <property type="entry name" value="PDDEXK_12"/>
</dbReference>
<sequence>MKEIKERVEKWLFPLPDYFDPLTSWTESDEGDGDGRQHKRQKYSDNRQGLPSPAPSNLPTTMVGVDSSPLKGRQRELSPTKRQRLDYAHEYEGDSGDNTATARVEEAGEKTPCSNANQWQLKQSPITVLGSRTPSLRPSQSESLVSGSSNQPPSAERSDTSSLGGRRKRSPLKSANGLLVLNLPVVSIPMGDDPVQVLPDDVQDLYKSVDDIVTDHIDVFPSEIRKDVEAIIRRAREKDNWFRPAESAYQQQAGEVETSFPRSRNPTSPLDVALHELDILRRIVSTAQDCQAHTRAEVSWNMKVHQPLLEHALSGHPTVQVEPSLTARILAPFSPVTGGRGGGSVIENKMIDFCLTLWLDDGNPRPVIDKSNTQSPSADARLMSAIAERVWSQSSNAQSVNQTGYPPLQFAPIACNIETKTTGIQQDGELQLSVWTAAWYQRMTMLVPERIAQHGIVTVPLLYIIGHDWKLSFASWREDRIKIIGSLVLGDTRTLLGIYTIVAVLRKIGDWIATVYREWIEKIFL</sequence>
<gene>
    <name evidence="3" type="ORF">FGLOB1_7708</name>
</gene>
<evidence type="ECO:0000256" key="1">
    <source>
        <dbReference type="SAM" id="MobiDB-lite"/>
    </source>
</evidence>
<evidence type="ECO:0000313" key="4">
    <source>
        <dbReference type="Proteomes" id="UP000532311"/>
    </source>
</evidence>
<proteinExistence type="predicted"/>
<accession>A0A8H5Y4T7</accession>
<feature type="region of interest" description="Disordered" evidence="1">
    <location>
        <begin position="17"/>
        <end position="98"/>
    </location>
</feature>
<dbReference type="EMBL" id="JAAQPF010000337">
    <property type="protein sequence ID" value="KAF5705935.1"/>
    <property type="molecule type" value="Genomic_DNA"/>
</dbReference>
<protein>
    <submittedName>
        <fullName evidence="3">Methyltransferase type 11</fullName>
    </submittedName>
</protein>
<keyword evidence="4" id="KW-1185">Reference proteome</keyword>
<dbReference type="GO" id="GO:0032259">
    <property type="term" value="P:methylation"/>
    <property type="evidence" value="ECO:0007669"/>
    <property type="project" value="UniProtKB-KW"/>
</dbReference>
<feature type="compositionally biased region" description="Polar residues" evidence="1">
    <location>
        <begin position="129"/>
        <end position="153"/>
    </location>
</feature>
<dbReference type="GO" id="GO:0008168">
    <property type="term" value="F:methyltransferase activity"/>
    <property type="evidence" value="ECO:0007669"/>
    <property type="project" value="UniProtKB-KW"/>
</dbReference>
<keyword evidence="3" id="KW-0489">Methyltransferase</keyword>
<feature type="compositionally biased region" description="Polar residues" evidence="1">
    <location>
        <begin position="112"/>
        <end position="124"/>
    </location>
</feature>
<dbReference type="AlphaFoldDB" id="A0A8H5Y4T7"/>
<evidence type="ECO:0000259" key="2">
    <source>
        <dbReference type="Pfam" id="PF20516"/>
    </source>
</evidence>